<evidence type="ECO:0000313" key="2">
    <source>
        <dbReference type="Proteomes" id="UP000236333"/>
    </source>
</evidence>
<dbReference type="Proteomes" id="UP000236333">
    <property type="component" value="Unassembled WGS sequence"/>
</dbReference>
<organism evidence="1 2">
    <name type="scientific">Tetrabaena socialis</name>
    <dbReference type="NCBI Taxonomy" id="47790"/>
    <lineage>
        <taxon>Eukaryota</taxon>
        <taxon>Viridiplantae</taxon>
        <taxon>Chlorophyta</taxon>
        <taxon>core chlorophytes</taxon>
        <taxon>Chlorophyceae</taxon>
        <taxon>CS clade</taxon>
        <taxon>Chlamydomonadales</taxon>
        <taxon>Tetrabaenaceae</taxon>
        <taxon>Tetrabaena</taxon>
    </lineage>
</organism>
<gene>
    <name evidence="1" type="ORF">TSOC_012239</name>
</gene>
<evidence type="ECO:0000313" key="1">
    <source>
        <dbReference type="EMBL" id="PNH01833.1"/>
    </source>
</evidence>
<reference evidence="1 2" key="1">
    <citation type="journal article" date="2017" name="Mol. Biol. Evol.">
        <title>The 4-celled Tetrabaena socialis nuclear genome reveals the essential components for genetic control of cell number at the origin of multicellularity in the volvocine lineage.</title>
        <authorList>
            <person name="Featherston J."/>
            <person name="Arakaki Y."/>
            <person name="Hanschen E.R."/>
            <person name="Ferris P.J."/>
            <person name="Michod R.E."/>
            <person name="Olson B.J.S.C."/>
            <person name="Nozaki H."/>
            <person name="Durand P.M."/>
        </authorList>
    </citation>
    <scope>NUCLEOTIDE SEQUENCE [LARGE SCALE GENOMIC DNA]</scope>
    <source>
        <strain evidence="1 2">NIES-571</strain>
    </source>
</reference>
<comment type="caution">
    <text evidence="1">The sequence shown here is derived from an EMBL/GenBank/DDBJ whole genome shotgun (WGS) entry which is preliminary data.</text>
</comment>
<dbReference type="AlphaFoldDB" id="A0A2J7ZNJ4"/>
<accession>A0A2J7ZNJ4</accession>
<proteinExistence type="predicted"/>
<protein>
    <submittedName>
        <fullName evidence="1">Uncharacterized protein</fullName>
    </submittedName>
</protein>
<dbReference type="EMBL" id="PGGS01000783">
    <property type="protein sequence ID" value="PNH01833.1"/>
    <property type="molecule type" value="Genomic_DNA"/>
</dbReference>
<sequence length="115" mass="11782">MRYASKECLQPHAAQAQCLDKPAAPEVPYKLEGLLGDKNGMISRPGKPVLLGPCLGASPLGTSPLMPFAALGTWAPGAAGRLGTWAPGPLGPLGQLGQIGQLEQLGQLGQLGSWS</sequence>
<keyword evidence="2" id="KW-1185">Reference proteome</keyword>
<name>A0A2J7ZNJ4_9CHLO</name>